<evidence type="ECO:0000313" key="12">
    <source>
        <dbReference type="EMBL" id="SDW48995.1"/>
    </source>
</evidence>
<dbReference type="GO" id="GO:0051607">
    <property type="term" value="P:defense response to virus"/>
    <property type="evidence" value="ECO:0007669"/>
    <property type="project" value="UniProtKB-KW"/>
</dbReference>
<keyword evidence="1" id="KW-0808">Transferase</keyword>
<evidence type="ECO:0000259" key="11">
    <source>
        <dbReference type="Pfam" id="PF21654"/>
    </source>
</evidence>
<dbReference type="AlphaFoldDB" id="A0A1H2TYH6"/>
<gene>
    <name evidence="12" type="ORF">SAMN05444411_101844</name>
</gene>
<dbReference type="Pfam" id="PF21654">
    <property type="entry name" value="DncV-like_NTFase"/>
    <property type="match status" value="1"/>
</dbReference>
<dbReference type="Proteomes" id="UP000199595">
    <property type="component" value="Unassembled WGS sequence"/>
</dbReference>
<keyword evidence="3" id="KW-0479">Metal-binding</keyword>
<dbReference type="GO" id="GO:0009117">
    <property type="term" value="P:nucleotide metabolic process"/>
    <property type="evidence" value="ECO:0007669"/>
    <property type="project" value="UniProtKB-KW"/>
</dbReference>
<evidence type="ECO:0000313" key="13">
    <source>
        <dbReference type="Proteomes" id="UP000199595"/>
    </source>
</evidence>
<name>A0A1H2TYH6_9FLAO</name>
<evidence type="ECO:0000256" key="2">
    <source>
        <dbReference type="ARBA" id="ARBA00022695"/>
    </source>
</evidence>
<keyword evidence="4" id="KW-0547">Nucleotide-binding</keyword>
<evidence type="ECO:0000256" key="6">
    <source>
        <dbReference type="ARBA" id="ARBA00022842"/>
    </source>
</evidence>
<evidence type="ECO:0000256" key="4">
    <source>
        <dbReference type="ARBA" id="ARBA00022741"/>
    </source>
</evidence>
<protein>
    <recommendedName>
        <fullName evidence="9">Cyclic GMP-AMP synthase</fullName>
    </recommendedName>
</protein>
<dbReference type="RefSeq" id="WP_090120028.1">
    <property type="nucleotide sequence ID" value="NZ_FNNJ01000001.1"/>
</dbReference>
<evidence type="ECO:0000256" key="1">
    <source>
        <dbReference type="ARBA" id="ARBA00022679"/>
    </source>
</evidence>
<evidence type="ECO:0000256" key="8">
    <source>
        <dbReference type="ARBA" id="ARBA00023118"/>
    </source>
</evidence>
<comment type="catalytic activity">
    <reaction evidence="10">
        <text>GTP + ATP = 3',3'-cGAMP + 2 diphosphate</text>
        <dbReference type="Rhea" id="RHEA:35647"/>
        <dbReference type="ChEBI" id="CHEBI:30616"/>
        <dbReference type="ChEBI" id="CHEBI:33019"/>
        <dbReference type="ChEBI" id="CHEBI:37565"/>
        <dbReference type="ChEBI" id="CHEBI:71501"/>
    </reaction>
    <physiologicalReaction direction="left-to-right" evidence="10">
        <dbReference type="Rhea" id="RHEA:35648"/>
    </physiologicalReaction>
</comment>
<evidence type="ECO:0000256" key="7">
    <source>
        <dbReference type="ARBA" id="ARBA00023080"/>
    </source>
</evidence>
<dbReference type="STRING" id="762486.SAMN05444411_101844"/>
<keyword evidence="6" id="KW-0460">Magnesium</keyword>
<dbReference type="GO" id="GO:0016779">
    <property type="term" value="F:nucleotidyltransferase activity"/>
    <property type="evidence" value="ECO:0007669"/>
    <property type="project" value="UniProtKB-KW"/>
</dbReference>
<sequence>MLTIEQKKQFNDIFEELSNNLDISETQHNNAVKSYQAVGNWLSQEGTVLAKYKPQILTQGSFLLGTVIQPINDTDDIDIDLVCELTGKNADWSQKDLKRIVGARLKQNDVYKEMLDKEGRRCWTLEYRKESDNLKEKYHMDILPSIISEGYSMILEKAFSHTDISNVDNLAIRITDNESDNYDFDSNTENWLKSNPFGYGKWFFNRAEISIKKMFSLNESIKPAPEYQQNKLPLQRAVQILKRHRDIMFNGDEDKPISIIITTLSGKSYNQEENLIDAIKNIINKMHLHIEERYNNDLNKTIKYIPNPVNEEENFADKWIQYPQREKNFYLWLDKVKADFSNILSKSQGLQFINESMQNPFGEKLTTKTFSSYGERQRINRENGNLKVSSITGTIGAVGTKIKNHNFYGAEEKE</sequence>
<proteinExistence type="predicted"/>
<dbReference type="EMBL" id="FNNJ01000001">
    <property type="protein sequence ID" value="SDW48995.1"/>
    <property type="molecule type" value="Genomic_DNA"/>
</dbReference>
<evidence type="ECO:0000256" key="9">
    <source>
        <dbReference type="ARBA" id="ARBA00044145"/>
    </source>
</evidence>
<organism evidence="12 13">
    <name type="scientific">Lutibacter oricola</name>
    <dbReference type="NCBI Taxonomy" id="762486"/>
    <lineage>
        <taxon>Bacteria</taxon>
        <taxon>Pseudomonadati</taxon>
        <taxon>Bacteroidota</taxon>
        <taxon>Flavobacteriia</taxon>
        <taxon>Flavobacteriales</taxon>
        <taxon>Flavobacteriaceae</taxon>
        <taxon>Lutibacter</taxon>
    </lineage>
</organism>
<dbReference type="InterPro" id="IPR006116">
    <property type="entry name" value="NT_2-5OAS_ClassI-CCAase"/>
</dbReference>
<dbReference type="GO" id="GO:0046872">
    <property type="term" value="F:metal ion binding"/>
    <property type="evidence" value="ECO:0007669"/>
    <property type="project" value="UniProtKB-KW"/>
</dbReference>
<keyword evidence="7" id="KW-0546">Nucleotide metabolism</keyword>
<evidence type="ECO:0000256" key="5">
    <source>
        <dbReference type="ARBA" id="ARBA00022840"/>
    </source>
</evidence>
<evidence type="ECO:0000256" key="3">
    <source>
        <dbReference type="ARBA" id="ARBA00022723"/>
    </source>
</evidence>
<keyword evidence="5" id="KW-0067">ATP-binding</keyword>
<keyword evidence="2" id="KW-0548">Nucleotidyltransferase</keyword>
<feature type="domain" description="Cyclic GMP-AMP synthase DncV-like nucleotidyltransferase" evidence="11">
    <location>
        <begin position="54"/>
        <end position="142"/>
    </location>
</feature>
<keyword evidence="8" id="KW-0051">Antiviral defense</keyword>
<dbReference type="InterPro" id="IPR048445">
    <property type="entry name" value="DncV-like_NTFase"/>
</dbReference>
<dbReference type="CDD" id="cd05400">
    <property type="entry name" value="NT_2-5OAS_ClassI-CCAase"/>
    <property type="match status" value="1"/>
</dbReference>
<keyword evidence="13" id="KW-1185">Reference proteome</keyword>
<reference evidence="12 13" key="1">
    <citation type="submission" date="2016-10" db="EMBL/GenBank/DDBJ databases">
        <authorList>
            <person name="de Groot N.N."/>
        </authorList>
    </citation>
    <scope>NUCLEOTIDE SEQUENCE [LARGE SCALE GENOMIC DNA]</scope>
    <source>
        <strain evidence="12 13">DSM 24956</strain>
    </source>
</reference>
<accession>A0A1H2TYH6</accession>
<evidence type="ECO:0000256" key="10">
    <source>
        <dbReference type="ARBA" id="ARBA00048304"/>
    </source>
</evidence>
<dbReference type="GO" id="GO:0005524">
    <property type="term" value="F:ATP binding"/>
    <property type="evidence" value="ECO:0007669"/>
    <property type="project" value="UniProtKB-KW"/>
</dbReference>
<dbReference type="OrthoDB" id="1118920at2"/>